<accession>A0A543JC81</accession>
<evidence type="ECO:0000313" key="1">
    <source>
        <dbReference type="EMBL" id="TQM80366.1"/>
    </source>
</evidence>
<sequence length="74" mass="8137">MVLQPSDAVEQTSYIRITSEAEFKESVTADGDYEITFDTTATVALTPDAAEKLYRMLGARIPELRRLAAAISLN</sequence>
<dbReference type="Proteomes" id="UP000316628">
    <property type="component" value="Unassembled WGS sequence"/>
</dbReference>
<comment type="caution">
    <text evidence="1">The sequence shown here is derived from an EMBL/GenBank/DDBJ whole genome shotgun (WGS) entry which is preliminary data.</text>
</comment>
<dbReference type="EMBL" id="VFPP01000001">
    <property type="protein sequence ID" value="TQM80366.1"/>
    <property type="molecule type" value="Genomic_DNA"/>
</dbReference>
<reference evidence="1 2" key="1">
    <citation type="submission" date="2019-06" db="EMBL/GenBank/DDBJ databases">
        <title>Sequencing the genomes of 1000 actinobacteria strains.</title>
        <authorList>
            <person name="Klenk H.-P."/>
        </authorList>
    </citation>
    <scope>NUCLEOTIDE SEQUENCE [LARGE SCALE GENOMIC DNA]</scope>
    <source>
        <strain evidence="1 2">DSM 45456</strain>
    </source>
</reference>
<evidence type="ECO:0000313" key="2">
    <source>
        <dbReference type="Proteomes" id="UP000316628"/>
    </source>
</evidence>
<keyword evidence="2" id="KW-1185">Reference proteome</keyword>
<organism evidence="1 2">
    <name type="scientific">Saccharothrix saharensis</name>
    <dbReference type="NCBI Taxonomy" id="571190"/>
    <lineage>
        <taxon>Bacteria</taxon>
        <taxon>Bacillati</taxon>
        <taxon>Actinomycetota</taxon>
        <taxon>Actinomycetes</taxon>
        <taxon>Pseudonocardiales</taxon>
        <taxon>Pseudonocardiaceae</taxon>
        <taxon>Saccharothrix</taxon>
    </lineage>
</organism>
<dbReference type="AlphaFoldDB" id="A0A543JC81"/>
<gene>
    <name evidence="1" type="ORF">FHX81_2695</name>
</gene>
<name>A0A543JC81_9PSEU</name>
<protein>
    <submittedName>
        <fullName evidence="1">Uncharacterized protein</fullName>
    </submittedName>
</protein>
<proteinExistence type="predicted"/>